<proteinExistence type="predicted"/>
<dbReference type="Proteomes" id="UP000663193">
    <property type="component" value="Chromosome 14"/>
</dbReference>
<dbReference type="OrthoDB" id="630895at2759"/>
<dbReference type="PROSITE" id="PS50861">
    <property type="entry name" value="AA_TRNA_LIGASE_II_GLYAB"/>
    <property type="match status" value="1"/>
</dbReference>
<dbReference type="AlphaFoldDB" id="A0A7U2FEA0"/>
<gene>
    <name evidence="2" type="ORF">JI435_113830</name>
</gene>
<dbReference type="GO" id="GO:0006426">
    <property type="term" value="P:glycyl-tRNA aminoacylation"/>
    <property type="evidence" value="ECO:0007669"/>
    <property type="project" value="InterPro"/>
</dbReference>
<dbReference type="GO" id="GO:0005737">
    <property type="term" value="C:cytoplasm"/>
    <property type="evidence" value="ECO:0007669"/>
    <property type="project" value="InterPro"/>
</dbReference>
<dbReference type="OMA" id="VGWKESE"/>
<feature type="domain" description="N-acetyltransferase" evidence="1">
    <location>
        <begin position="23"/>
        <end position="182"/>
    </location>
</feature>
<keyword evidence="3" id="KW-1185">Reference proteome</keyword>
<reference evidence="3" key="1">
    <citation type="journal article" date="2021" name="BMC Genomics">
        <title>Chromosome-level genome assembly and manually-curated proteome of model necrotroph Parastagonospora nodorum Sn15 reveals a genome-wide trove of candidate effector homologs, and redundancy of virulence-related functions within an accessory chromosome.</title>
        <authorList>
            <person name="Bertazzoni S."/>
            <person name="Jones D.A.B."/>
            <person name="Phan H.T."/>
            <person name="Tan K.-C."/>
            <person name="Hane J.K."/>
        </authorList>
    </citation>
    <scope>NUCLEOTIDE SEQUENCE [LARGE SCALE GENOMIC DNA]</scope>
    <source>
        <strain evidence="3">SN15 / ATCC MYA-4574 / FGSC 10173)</strain>
    </source>
</reference>
<evidence type="ECO:0000313" key="2">
    <source>
        <dbReference type="EMBL" id="QRD02634.1"/>
    </source>
</evidence>
<dbReference type="PANTHER" id="PTHR43792">
    <property type="entry name" value="GNAT FAMILY, PUTATIVE (AFU_ORTHOLOGUE AFUA_3G00765)-RELATED-RELATED"/>
    <property type="match status" value="1"/>
</dbReference>
<protein>
    <submittedName>
        <fullName evidence="2">Glycine--tRNA (Gly) ligase</fullName>
    </submittedName>
</protein>
<dbReference type="RefSeq" id="XP_001801626.1">
    <property type="nucleotide sequence ID" value="XM_001801574.1"/>
</dbReference>
<dbReference type="KEGG" id="pno:SNOG_11383"/>
<organism evidence="2 3">
    <name type="scientific">Phaeosphaeria nodorum (strain SN15 / ATCC MYA-4574 / FGSC 10173)</name>
    <name type="common">Glume blotch fungus</name>
    <name type="synonym">Parastagonospora nodorum</name>
    <dbReference type="NCBI Taxonomy" id="321614"/>
    <lineage>
        <taxon>Eukaryota</taxon>
        <taxon>Fungi</taxon>
        <taxon>Dikarya</taxon>
        <taxon>Ascomycota</taxon>
        <taxon>Pezizomycotina</taxon>
        <taxon>Dothideomycetes</taxon>
        <taxon>Pleosporomycetidae</taxon>
        <taxon>Pleosporales</taxon>
        <taxon>Pleosporineae</taxon>
        <taxon>Phaeosphaeriaceae</taxon>
        <taxon>Parastagonospora</taxon>
    </lineage>
</organism>
<accession>A0A7U2FEA0</accession>
<dbReference type="PANTHER" id="PTHR43792:SF1">
    <property type="entry name" value="N-ACETYLTRANSFERASE DOMAIN-CONTAINING PROTEIN"/>
    <property type="match status" value="1"/>
</dbReference>
<keyword evidence="2" id="KW-0436">Ligase</keyword>
<dbReference type="SUPFAM" id="SSF55729">
    <property type="entry name" value="Acyl-CoA N-acyltransferases (Nat)"/>
    <property type="match status" value="1"/>
</dbReference>
<dbReference type="EMBL" id="CP069036">
    <property type="protein sequence ID" value="QRD02634.1"/>
    <property type="molecule type" value="Genomic_DNA"/>
</dbReference>
<dbReference type="GO" id="GO:0005524">
    <property type="term" value="F:ATP binding"/>
    <property type="evidence" value="ECO:0007669"/>
    <property type="project" value="InterPro"/>
</dbReference>
<evidence type="ECO:0000313" key="3">
    <source>
        <dbReference type="Proteomes" id="UP000663193"/>
    </source>
</evidence>
<dbReference type="Gene3D" id="3.40.630.30">
    <property type="match status" value="1"/>
</dbReference>
<dbReference type="VEuPathDB" id="FungiDB:JI435_113830"/>
<name>A0A7U2FEA0_PHANO</name>
<dbReference type="GO" id="GO:0016747">
    <property type="term" value="F:acyltransferase activity, transferring groups other than amino-acyl groups"/>
    <property type="evidence" value="ECO:0007669"/>
    <property type="project" value="InterPro"/>
</dbReference>
<dbReference type="InterPro" id="IPR006194">
    <property type="entry name" value="Gly-tRNA-synth_heterodimer"/>
</dbReference>
<sequence>MLPPSIPTPRLTLLRLTDTTPGSQHIRLYHENWSDPDATAWSMLGATSSLSESRDRLINSLATTDIYFYSIFVNQDGSDSDDLGEHIGSVSLRRPTPAFTLPVPGDVVESGKEVDVRMLGYALFKKGWGKGYATEAGRALLDAYAACVAEEKALGKKLFWVEACVDEGNPGSQAVVRKLGFRECGWNEVPRFWLNGEWRTGCWAYGMEV</sequence>
<dbReference type="InterPro" id="IPR000182">
    <property type="entry name" value="GNAT_dom"/>
</dbReference>
<dbReference type="GO" id="GO:0004820">
    <property type="term" value="F:glycine-tRNA ligase activity"/>
    <property type="evidence" value="ECO:0007669"/>
    <property type="project" value="InterPro"/>
</dbReference>
<dbReference type="Pfam" id="PF13302">
    <property type="entry name" value="Acetyltransf_3"/>
    <property type="match status" value="1"/>
</dbReference>
<dbReference type="InterPro" id="IPR051531">
    <property type="entry name" value="N-acetyltransferase"/>
</dbReference>
<evidence type="ECO:0000259" key="1">
    <source>
        <dbReference type="Pfam" id="PF13302"/>
    </source>
</evidence>
<dbReference type="InterPro" id="IPR016181">
    <property type="entry name" value="Acyl_CoA_acyltransferase"/>
</dbReference>